<protein>
    <submittedName>
        <fullName evidence="3">Tetratricopeptide repeat-containing protein</fullName>
    </submittedName>
</protein>
<proteinExistence type="predicted"/>
<gene>
    <name evidence="3" type="ORF">BECKDK2373B_GA0170837_10507</name>
</gene>
<dbReference type="InterPro" id="IPR019734">
    <property type="entry name" value="TPR_rpt"/>
</dbReference>
<organism evidence="3">
    <name type="scientific">Candidatus Kentrum sp. DK</name>
    <dbReference type="NCBI Taxonomy" id="2126562"/>
    <lineage>
        <taxon>Bacteria</taxon>
        <taxon>Pseudomonadati</taxon>
        <taxon>Pseudomonadota</taxon>
        <taxon>Gammaproteobacteria</taxon>
        <taxon>Candidatus Kentrum</taxon>
    </lineage>
</organism>
<dbReference type="EMBL" id="CAADEX010000050">
    <property type="protein sequence ID" value="VFJ55055.1"/>
    <property type="molecule type" value="Genomic_DNA"/>
</dbReference>
<name>A0A450SMR7_9GAMM</name>
<dbReference type="SMART" id="SM00028">
    <property type="entry name" value="TPR"/>
    <property type="match status" value="6"/>
</dbReference>
<dbReference type="Gene3D" id="1.25.40.10">
    <property type="entry name" value="Tetratricopeptide repeat domain"/>
    <property type="match status" value="3"/>
</dbReference>
<dbReference type="Pfam" id="PF13424">
    <property type="entry name" value="TPR_12"/>
    <property type="match status" value="1"/>
</dbReference>
<sequence>MNKHHAITVLDRLAKRREESAVTLKKALETRLEDLAKVAIDVAQETGGPSGQVMAGILREKPNPTLAVALHPNIPEETVALLDLAEEITVQAVQHYRSGSIANEAIAHRNRYTRLSQQGRYQEAFEAISTAVRIFDDLTKLQSDLQPKLRSDLAEALRHRAIALGRLGHHEESLEPARQALEYQLAMRGSNDPNFEPRLLADAHATVSSRYTNLGMRQDALKHAIACEEIHRNLSREMAEQRADLASARHRLATCYQAMGDLVNALVYARQTHEDYLNLNDANPDAHAPNLARACTLLGECLADSGRWKEAREPLEEAVRLRRGLAAEYPERFEAALAKSLEAYATFLNMQGEYQQALAHGIESVECYAKLAEQNPARYLPRLANGRMTLAQLYTDDNCFFDAVRVGKEAIKNYRALYASNKEARGADLAHALRVLSGPLLMSERWLDAEAILQESIGLWRGLGAADPGQYRPSLALALDNLAKVLNKLERFPEALESAEESVALYREVLPNNPQGLAANYAIALMGLAEARFALERRSDSLDSAKDALAQYRKLYGEYPGVYRQGLSRALKAVERLLALGGDDAGAEAIRRESELLMESLTHSHEETQGG</sequence>
<dbReference type="InterPro" id="IPR011990">
    <property type="entry name" value="TPR-like_helical_dom_sf"/>
</dbReference>
<dbReference type="PANTHER" id="PTHR45641">
    <property type="entry name" value="TETRATRICOPEPTIDE REPEAT PROTEIN (AFU_ORTHOLOGUE AFUA_6G03870)"/>
    <property type="match status" value="1"/>
</dbReference>
<keyword evidence="2" id="KW-0802">TPR repeat</keyword>
<dbReference type="PANTHER" id="PTHR45641:SF19">
    <property type="entry name" value="NEPHROCYSTIN-3"/>
    <property type="match status" value="1"/>
</dbReference>
<evidence type="ECO:0000256" key="1">
    <source>
        <dbReference type="ARBA" id="ARBA00022737"/>
    </source>
</evidence>
<dbReference type="SUPFAM" id="SSF48452">
    <property type="entry name" value="TPR-like"/>
    <property type="match status" value="4"/>
</dbReference>
<dbReference type="Pfam" id="PF13374">
    <property type="entry name" value="TPR_10"/>
    <property type="match status" value="1"/>
</dbReference>
<dbReference type="AlphaFoldDB" id="A0A450SMR7"/>
<accession>A0A450SMR7</accession>
<evidence type="ECO:0000313" key="3">
    <source>
        <dbReference type="EMBL" id="VFJ55055.1"/>
    </source>
</evidence>
<keyword evidence="1" id="KW-0677">Repeat</keyword>
<reference evidence="3" key="1">
    <citation type="submission" date="2019-02" db="EMBL/GenBank/DDBJ databases">
        <authorList>
            <person name="Gruber-Vodicka R. H."/>
            <person name="Seah K. B. B."/>
        </authorList>
    </citation>
    <scope>NUCLEOTIDE SEQUENCE</scope>
    <source>
        <strain evidence="3">BECK_DK47</strain>
    </source>
</reference>
<evidence type="ECO:0000256" key="2">
    <source>
        <dbReference type="ARBA" id="ARBA00022803"/>
    </source>
</evidence>